<dbReference type="EMBL" id="PDDX01000001">
    <property type="protein sequence ID" value="PHI30988.1"/>
    <property type="molecule type" value="Genomic_DNA"/>
</dbReference>
<keyword evidence="4" id="KW-1185">Reference proteome</keyword>
<reference evidence="4" key="2">
    <citation type="submission" date="2017-09" db="EMBL/GenBank/DDBJ databases">
        <title>FDA dAtabase for Regulatory Grade micrObial Sequences (FDA-ARGOS): Supporting development and validation of Infectious Disease Dx tests.</title>
        <authorList>
            <person name="Minogue T."/>
            <person name="Wolcott M."/>
            <person name="Wasieloski L."/>
            <person name="Aguilar W."/>
            <person name="Moore D."/>
            <person name="Tallon L."/>
            <person name="Sadzewicz L."/>
            <person name="Ott S."/>
            <person name="Zhao X."/>
            <person name="Nagaraj S."/>
            <person name="Vavikolanu K."/>
            <person name="Aluvathingal J."/>
            <person name="Nadendla S."/>
            <person name="Sichtig H."/>
        </authorList>
    </citation>
    <scope>NUCLEOTIDE SEQUENCE [LARGE SCALE GENOMIC DNA]</scope>
    <source>
        <strain evidence="4">FDAARGOS_387</strain>
    </source>
</reference>
<dbReference type="AlphaFoldDB" id="A0A2C6DKZ7"/>
<name>A0A2C6DKZ7_9GAMM</name>
<evidence type="ECO:0000313" key="3">
    <source>
        <dbReference type="EMBL" id="VFS51093.1"/>
    </source>
</evidence>
<proteinExistence type="predicted"/>
<dbReference type="Proteomes" id="UP000373449">
    <property type="component" value="Unassembled WGS sequence"/>
</dbReference>
<dbReference type="EMBL" id="CAADJA010000002">
    <property type="protein sequence ID" value="VFS51093.1"/>
    <property type="molecule type" value="Genomic_DNA"/>
</dbReference>
<dbReference type="RefSeq" id="WP_051323339.1">
    <property type="nucleotide sequence ID" value="NZ_CAADJA010000002.1"/>
</dbReference>
<keyword evidence="1" id="KW-0812">Transmembrane</keyword>
<sequence length="154" mass="17274">MVTNSVIKNGIKKLLNITGYILLANIVLCNSAFSALRVISIEPSKFTSQTMGEVTETDKRVEEACLNWHLSGAEIIKIFESSSVYQDRGAIHREYYWLPCEIEGKLISDGKEWNFTLNAAAHAEWNDGHQSIYWGCAKDECESLFLLSYDGMAG</sequence>
<evidence type="ECO:0000313" key="4">
    <source>
        <dbReference type="Proteomes" id="UP000224974"/>
    </source>
</evidence>
<protein>
    <submittedName>
        <fullName evidence="2">Uncharacterized protein</fullName>
    </submittedName>
</protein>
<feature type="transmembrane region" description="Helical" evidence="1">
    <location>
        <begin position="20"/>
        <end position="39"/>
    </location>
</feature>
<reference evidence="2" key="1">
    <citation type="submission" date="2017-09" db="EMBL/GenBank/DDBJ databases">
        <title>FDA dAtabase for Regulatory Grade micrObial Sequences (FDA-ARGOS): Supporting development and validation of Infectious Disease Dx tests.</title>
        <authorList>
            <person name="Minogue T."/>
            <person name="Wolcott M."/>
            <person name="Wasieloski L."/>
            <person name="Aguilar W."/>
            <person name="Moore D."/>
            <person name="Tallon L.J."/>
            <person name="Sadzewicz L."/>
            <person name="Ott S."/>
            <person name="Zhao X."/>
            <person name="Nagaraj S."/>
            <person name="Vavikolanu K."/>
            <person name="Aluvathingal J."/>
            <person name="Nadendla S."/>
            <person name="Sichtig H."/>
        </authorList>
    </citation>
    <scope>NUCLEOTIDE SEQUENCE</scope>
    <source>
        <strain evidence="2">FDAARGOS_387</strain>
    </source>
</reference>
<evidence type="ECO:0000313" key="5">
    <source>
        <dbReference type="Proteomes" id="UP000373449"/>
    </source>
</evidence>
<accession>A0A2C6DKZ7</accession>
<evidence type="ECO:0000256" key="1">
    <source>
        <dbReference type="SAM" id="Phobius"/>
    </source>
</evidence>
<organism evidence="2 4">
    <name type="scientific">Budvicia aquatica</name>
    <dbReference type="NCBI Taxonomy" id="82979"/>
    <lineage>
        <taxon>Bacteria</taxon>
        <taxon>Pseudomonadati</taxon>
        <taxon>Pseudomonadota</taxon>
        <taxon>Gammaproteobacteria</taxon>
        <taxon>Enterobacterales</taxon>
        <taxon>Budviciaceae</taxon>
        <taxon>Budvicia</taxon>
    </lineage>
</organism>
<dbReference type="OrthoDB" id="6890906at2"/>
<dbReference type="Proteomes" id="UP000224974">
    <property type="component" value="Unassembled WGS sequence"/>
</dbReference>
<keyword evidence="1" id="KW-1133">Transmembrane helix</keyword>
<reference evidence="3 5" key="3">
    <citation type="submission" date="2019-03" db="EMBL/GenBank/DDBJ databases">
        <authorList>
            <consortium name="Pathogen Informatics"/>
        </authorList>
    </citation>
    <scope>NUCLEOTIDE SEQUENCE [LARGE SCALE GENOMIC DNA]</scope>
    <source>
        <strain evidence="3 5">NCTC12282</strain>
    </source>
</reference>
<gene>
    <name evidence="2" type="ORF">CRN84_17440</name>
    <name evidence="3" type="ORF">NCTC12282_04842</name>
</gene>
<evidence type="ECO:0000313" key="2">
    <source>
        <dbReference type="EMBL" id="PHI30988.1"/>
    </source>
</evidence>
<keyword evidence="1" id="KW-0472">Membrane</keyword>